<keyword evidence="1" id="KW-0472">Membrane</keyword>
<name>A0A0J9TYX0_PLAVI</name>
<evidence type="ECO:0000313" key="3">
    <source>
        <dbReference type="Proteomes" id="UP000053239"/>
    </source>
</evidence>
<feature type="transmembrane region" description="Helical" evidence="1">
    <location>
        <begin position="32"/>
        <end position="52"/>
    </location>
</feature>
<dbReference type="EMBL" id="KQ235299">
    <property type="protein sequence ID" value="KNA00925.1"/>
    <property type="molecule type" value="Genomic_DNA"/>
</dbReference>
<gene>
    <name evidence="2" type="ORF">PVNG_05355</name>
</gene>
<protein>
    <submittedName>
        <fullName evidence="2">Uncharacterized protein</fullName>
    </submittedName>
</protein>
<feature type="transmembrane region" description="Helical" evidence="1">
    <location>
        <begin position="73"/>
        <end position="91"/>
    </location>
</feature>
<accession>A0A0J9TYX0</accession>
<dbReference type="Proteomes" id="UP000053239">
    <property type="component" value="Unassembled WGS sequence"/>
</dbReference>
<evidence type="ECO:0000256" key="1">
    <source>
        <dbReference type="SAM" id="Phobius"/>
    </source>
</evidence>
<evidence type="ECO:0000313" key="2">
    <source>
        <dbReference type="EMBL" id="KNA00925.1"/>
    </source>
</evidence>
<keyword evidence="1" id="KW-0812">Transmembrane</keyword>
<sequence length="107" mass="12820">MEKYVNFHIIIFMKMILIKLNEFLIIQKITITIYYSLLNIIHHAVVIIKVILIHMSTLIRSYVKNVHQKNNQLAIVKNFIIIFLVRMKSFYPHGSVIYMKMIQEIMI</sequence>
<reference evidence="2 3" key="1">
    <citation type="submission" date="2011-09" db="EMBL/GenBank/DDBJ databases">
        <title>The Genome Sequence of Plasmodium vivax North Korean.</title>
        <authorList>
            <consortium name="The Broad Institute Genome Sequencing Platform"/>
            <consortium name="The Broad Institute Genome Sequencing Center for Infectious Disease"/>
            <person name="Neafsey D."/>
            <person name="Carlton J."/>
            <person name="Barnwell J."/>
            <person name="Collins W."/>
            <person name="Escalante A."/>
            <person name="Mullikin J."/>
            <person name="Saul A."/>
            <person name="Guigo R."/>
            <person name="Camara F."/>
            <person name="Young S.K."/>
            <person name="Zeng Q."/>
            <person name="Gargeya S."/>
            <person name="Fitzgerald M."/>
            <person name="Haas B."/>
            <person name="Abouelleil A."/>
            <person name="Alvarado L."/>
            <person name="Arachchi H.M."/>
            <person name="Berlin A."/>
            <person name="Brown A."/>
            <person name="Chapman S.B."/>
            <person name="Chen Z."/>
            <person name="Dunbar C."/>
            <person name="Freedman E."/>
            <person name="Gearin G."/>
            <person name="Gellesch M."/>
            <person name="Goldberg J."/>
            <person name="Griggs A."/>
            <person name="Gujja S."/>
            <person name="Heiman D."/>
            <person name="Howarth C."/>
            <person name="Larson L."/>
            <person name="Lui A."/>
            <person name="MacDonald P.J.P."/>
            <person name="Montmayeur A."/>
            <person name="Murphy C."/>
            <person name="Neiman D."/>
            <person name="Pearson M."/>
            <person name="Priest M."/>
            <person name="Roberts A."/>
            <person name="Saif S."/>
            <person name="Shea T."/>
            <person name="Shenoy N."/>
            <person name="Sisk P."/>
            <person name="Stolte C."/>
            <person name="Sykes S."/>
            <person name="Wortman J."/>
            <person name="Nusbaum C."/>
            <person name="Birren B."/>
        </authorList>
    </citation>
    <scope>NUCLEOTIDE SEQUENCE [LARGE SCALE GENOMIC DNA]</scope>
    <source>
        <strain evidence="2 3">North Korean</strain>
    </source>
</reference>
<feature type="transmembrane region" description="Helical" evidence="1">
    <location>
        <begin position="7"/>
        <end position="26"/>
    </location>
</feature>
<keyword evidence="1" id="KW-1133">Transmembrane helix</keyword>
<dbReference type="AlphaFoldDB" id="A0A0J9TYX0"/>
<organism evidence="2 3">
    <name type="scientific">Plasmodium vivax North Korean</name>
    <dbReference type="NCBI Taxonomy" id="1035514"/>
    <lineage>
        <taxon>Eukaryota</taxon>
        <taxon>Sar</taxon>
        <taxon>Alveolata</taxon>
        <taxon>Apicomplexa</taxon>
        <taxon>Aconoidasida</taxon>
        <taxon>Haemosporida</taxon>
        <taxon>Plasmodiidae</taxon>
        <taxon>Plasmodium</taxon>
        <taxon>Plasmodium (Plasmodium)</taxon>
    </lineage>
</organism>
<proteinExistence type="predicted"/>